<feature type="compositionally biased region" description="Acidic residues" evidence="1">
    <location>
        <begin position="512"/>
        <end position="532"/>
    </location>
</feature>
<dbReference type="Pfam" id="PF12102">
    <property type="entry name" value="MrcB_N"/>
    <property type="match status" value="1"/>
</dbReference>
<dbReference type="Gene3D" id="3.40.50.300">
    <property type="entry name" value="P-loop containing nucleotide triphosphate hydrolases"/>
    <property type="match status" value="1"/>
</dbReference>
<evidence type="ECO:0000313" key="4">
    <source>
        <dbReference type="Proteomes" id="UP000199652"/>
    </source>
</evidence>
<dbReference type="Gene3D" id="3.30.920.90">
    <property type="match status" value="1"/>
</dbReference>
<proteinExistence type="predicted"/>
<evidence type="ECO:0000256" key="1">
    <source>
        <dbReference type="SAM" id="MobiDB-lite"/>
    </source>
</evidence>
<feature type="compositionally biased region" description="Acidic residues" evidence="1">
    <location>
        <begin position="489"/>
        <end position="505"/>
    </location>
</feature>
<feature type="region of interest" description="Disordered" evidence="1">
    <location>
        <begin position="613"/>
        <end position="634"/>
    </location>
</feature>
<dbReference type="STRING" id="1528.SAMN04488579_10471"/>
<feature type="compositionally biased region" description="Basic and acidic residues" evidence="1">
    <location>
        <begin position="622"/>
        <end position="634"/>
    </location>
</feature>
<protein>
    <recommendedName>
        <fullName evidence="2">Type IV methyl-directed restriction enzyme EcoKMcrB subunit DNA-binding domain-containing protein</fullName>
    </recommendedName>
</protein>
<evidence type="ECO:0000313" key="3">
    <source>
        <dbReference type="EMBL" id="SDX60746.1"/>
    </source>
</evidence>
<gene>
    <name evidence="3" type="ORF">SAMN04488579_10471</name>
</gene>
<feature type="domain" description="Type IV methyl-directed restriction enzyme EcoKMcrB subunit DNA-binding" evidence="2">
    <location>
        <begin position="292"/>
        <end position="474"/>
    </location>
</feature>
<accession>A0A1H3D319</accession>
<reference evidence="4" key="1">
    <citation type="submission" date="2016-10" db="EMBL/GenBank/DDBJ databases">
        <authorList>
            <person name="Varghese N."/>
            <person name="Submissions S."/>
        </authorList>
    </citation>
    <scope>NUCLEOTIDE SEQUENCE [LARGE SCALE GENOMIC DNA]</scope>
    <source>
        <strain evidence="4">VPI 5359</strain>
    </source>
</reference>
<sequence>MSELTFGQNNEWTLQNDYVATCVTNARVFSDGELYIPDGLQDFFGTDAREKRIVFLFEGREYPSYLESEGGDGNYKLSWSKALNSKFIGLFPDYAHFFENVNEYNEGETPIVYFEKMEETEFLLKLILPSDAALTLKQSLFDFLGPGKSVAAFTDSYEMVFLKYYMEQVDNRWRSDVFMVSAQVQKFYMARVNAGKDQDQNAEAIIENIATAGLDDVLSFLMEHPYMSYAEKGLMAMETVDEHFYFTVESALIDELSTDDRRLIIEMLDQKIEYYFERLDGPGLQENLTTLMNEYASFFTKDFRYSFKDVLTESIPACLGGLRILPGKRYKTVGFAGDEEWALVPWVSILDKEVTRFPGTGVYISYLLNKDTQKLYLALCQGYKEIETQVRKNGLENDATVRVAVEGALEPLVDEIKTIVRPGSFASDNSEVDLPDDAHRASVIFFREYQYTVPGNAILEEDLKEMLAVYNEYYERVILKVPYEIEDAAEETEGVEGESEEDEILDDTKDEGAEDEDWTEEEEWLETEDNENEIEGEPVLGTEALAGDEDAKAALDMAMTMAESLTEETPETKTGDKKTKKKHPGKKETAGGDGGAALNAATLKALQQIMASTQKEATPSLNKRDRSEKRTEEVAAKAVDLPGTLRRMTEYIISGGFSCEVDLVQNFYLSLKSTPFVLLTGGSGVGKSQFVRLFAEAMGANTDNERYLQIPVRSDWKDSRELLGYLDANGCYIPGSMVDFIADAVDNPELPFFLCLDEMGVAPLEGYFGEILSILETRRERENHIITDSLLGNALFGRDEEARKYYGDLYLPGNLMLVGTVTNAEARSGLSRKVLDRAGQIEIRPAGLKLQTLPATAPQAIPLGSDFLKSEVLVLERCTHHREMVQEVVTLLEAINGILAGADAGIGYRVRDQICFYLLYNAEYGLMTQENALDHALLQNILPRIMGGGAAVESVMTDLFKICAGTRAENAVRNYPGGGLFPKSAEKLSQMVMGFDRDGRASFWK</sequence>
<dbReference type="AlphaFoldDB" id="A0A1H3D319"/>
<feature type="region of interest" description="Disordered" evidence="1">
    <location>
        <begin position="563"/>
        <end position="596"/>
    </location>
</feature>
<dbReference type="Proteomes" id="UP000199652">
    <property type="component" value="Unassembled WGS sequence"/>
</dbReference>
<dbReference type="InterPro" id="IPR021961">
    <property type="entry name" value="McrB_DNA-bd"/>
</dbReference>
<feature type="region of interest" description="Disordered" evidence="1">
    <location>
        <begin position="489"/>
        <end position="532"/>
    </location>
</feature>
<dbReference type="InterPro" id="IPR027417">
    <property type="entry name" value="P-loop_NTPase"/>
</dbReference>
<dbReference type="EMBL" id="FNOU01000004">
    <property type="protein sequence ID" value="SDX60746.1"/>
    <property type="molecule type" value="Genomic_DNA"/>
</dbReference>
<dbReference type="RefSeq" id="WP_176770819.1">
    <property type="nucleotide sequence ID" value="NZ_FNOU01000004.1"/>
</dbReference>
<name>A0A1H3D319_EUBBA</name>
<keyword evidence="4" id="KW-1185">Reference proteome</keyword>
<organism evidence="3 4">
    <name type="scientific">Eubacterium barkeri</name>
    <name type="common">Clostridium barkeri</name>
    <dbReference type="NCBI Taxonomy" id="1528"/>
    <lineage>
        <taxon>Bacteria</taxon>
        <taxon>Bacillati</taxon>
        <taxon>Bacillota</taxon>
        <taxon>Clostridia</taxon>
        <taxon>Eubacteriales</taxon>
        <taxon>Eubacteriaceae</taxon>
        <taxon>Eubacterium</taxon>
    </lineage>
</organism>
<evidence type="ECO:0000259" key="2">
    <source>
        <dbReference type="Pfam" id="PF12102"/>
    </source>
</evidence>
<dbReference type="SUPFAM" id="SSF52540">
    <property type="entry name" value="P-loop containing nucleoside triphosphate hydrolases"/>
    <property type="match status" value="1"/>
</dbReference>